<protein>
    <submittedName>
        <fullName evidence="2">Uncharacterized protein</fullName>
    </submittedName>
</protein>
<keyword evidence="1" id="KW-0472">Membrane</keyword>
<organism evidence="2 3">
    <name type="scientific">Calocera viscosa (strain TUFC12733)</name>
    <dbReference type="NCBI Taxonomy" id="1330018"/>
    <lineage>
        <taxon>Eukaryota</taxon>
        <taxon>Fungi</taxon>
        <taxon>Dikarya</taxon>
        <taxon>Basidiomycota</taxon>
        <taxon>Agaricomycotina</taxon>
        <taxon>Dacrymycetes</taxon>
        <taxon>Dacrymycetales</taxon>
        <taxon>Dacrymycetaceae</taxon>
        <taxon>Calocera</taxon>
    </lineage>
</organism>
<reference evidence="2 3" key="1">
    <citation type="journal article" date="2016" name="Mol. Biol. Evol.">
        <title>Comparative Genomics of Early-Diverging Mushroom-Forming Fungi Provides Insights into the Origins of Lignocellulose Decay Capabilities.</title>
        <authorList>
            <person name="Nagy L.G."/>
            <person name="Riley R."/>
            <person name="Tritt A."/>
            <person name="Adam C."/>
            <person name="Daum C."/>
            <person name="Floudas D."/>
            <person name="Sun H."/>
            <person name="Yadav J.S."/>
            <person name="Pangilinan J."/>
            <person name="Larsson K.H."/>
            <person name="Matsuura K."/>
            <person name="Barry K."/>
            <person name="Labutti K."/>
            <person name="Kuo R."/>
            <person name="Ohm R.A."/>
            <person name="Bhattacharya S.S."/>
            <person name="Shirouzu T."/>
            <person name="Yoshinaga Y."/>
            <person name="Martin F.M."/>
            <person name="Grigoriev I.V."/>
            <person name="Hibbett D.S."/>
        </authorList>
    </citation>
    <scope>NUCLEOTIDE SEQUENCE [LARGE SCALE GENOMIC DNA]</scope>
    <source>
        <strain evidence="2 3">TUFC12733</strain>
    </source>
</reference>
<evidence type="ECO:0000313" key="2">
    <source>
        <dbReference type="EMBL" id="KZO91175.1"/>
    </source>
</evidence>
<keyword evidence="1" id="KW-0812">Transmembrane</keyword>
<evidence type="ECO:0000256" key="1">
    <source>
        <dbReference type="SAM" id="Phobius"/>
    </source>
</evidence>
<accession>A0A167H2Z5</accession>
<evidence type="ECO:0000313" key="3">
    <source>
        <dbReference type="Proteomes" id="UP000076738"/>
    </source>
</evidence>
<feature type="transmembrane region" description="Helical" evidence="1">
    <location>
        <begin position="41"/>
        <end position="58"/>
    </location>
</feature>
<dbReference type="AlphaFoldDB" id="A0A167H2Z5"/>
<keyword evidence="1" id="KW-1133">Transmembrane helix</keyword>
<dbReference type="STRING" id="1330018.A0A167H2Z5"/>
<name>A0A167H2Z5_CALVF</name>
<sequence>MILAHVTKSNFPSWPWTLAMAVDANAPFLFRRELLIQSTPLYADLAVLLALLVSFVYYVRLCTLVIWDITDFIGIACFSVQKKDSKGAWVKAQEANGKKE</sequence>
<keyword evidence="3" id="KW-1185">Reference proteome</keyword>
<dbReference type="Proteomes" id="UP000076738">
    <property type="component" value="Unassembled WGS sequence"/>
</dbReference>
<dbReference type="OrthoDB" id="3159367at2759"/>
<gene>
    <name evidence="2" type="ORF">CALVIDRAFT_568445</name>
</gene>
<proteinExistence type="predicted"/>
<dbReference type="EMBL" id="KV417327">
    <property type="protein sequence ID" value="KZO91175.1"/>
    <property type="molecule type" value="Genomic_DNA"/>
</dbReference>